<evidence type="ECO:0000313" key="1">
    <source>
        <dbReference type="EMBL" id="QXP45115.1"/>
    </source>
</evidence>
<proteinExistence type="predicted"/>
<organism evidence="1 2">
    <name type="scientific">Carnobacterium phage cd2</name>
    <dbReference type="NCBI Taxonomy" id="2849244"/>
    <lineage>
        <taxon>Viruses</taxon>
        <taxon>Duplodnaviria</taxon>
        <taxon>Heunggongvirae</taxon>
        <taxon>Uroviricota</taxon>
        <taxon>Caudoviricetes</taxon>
        <taxon>Carnodivirus</taxon>
        <taxon>Carnodivirus cd2-like</taxon>
    </lineage>
</organism>
<keyword evidence="2" id="KW-1185">Reference proteome</keyword>
<evidence type="ECO:0000313" key="2">
    <source>
        <dbReference type="Proteomes" id="UP000827445"/>
    </source>
</evidence>
<gene>
    <name evidence="1" type="ORF">cd2_099</name>
</gene>
<accession>A0AAE7VH70</accession>
<name>A0AAE7VH70_9CAUD</name>
<reference evidence="1 2" key="1">
    <citation type="journal article" date="2021" name="Microbiol. Resour. Announc.">
        <title>Genome Sequences of Bacteriophages cd2, cd3, and cd4, which Specifically Target Carnobacterium divergens.</title>
        <authorList>
            <person name="Zhang P."/>
            <person name="Britton A.P."/>
            <person name="Visser K.A."/>
            <person name="Welke C.A."/>
            <person name="Wassink H."/>
            <person name="Prins E."/>
            <person name="Yang X."/>
            <person name="Martin-Visscher L.A."/>
        </authorList>
    </citation>
    <scope>NUCLEOTIDE SEQUENCE [LARGE SCALE GENOMIC DNA]</scope>
    <source>
        <strain evidence="2">cd2</strain>
    </source>
</reference>
<dbReference type="EMBL" id="MZ398135">
    <property type="protein sequence ID" value="QXP45115.1"/>
    <property type="molecule type" value="Genomic_DNA"/>
</dbReference>
<sequence>MRLCEVVNGYRTDTNTLDYTHIASLSLCPTILNALKLTAYLCLFT</sequence>
<protein>
    <submittedName>
        <fullName evidence="1">Uncharacterized protein</fullName>
    </submittedName>
</protein>
<dbReference type="Proteomes" id="UP000827445">
    <property type="component" value="Segment"/>
</dbReference>